<evidence type="ECO:0000313" key="2">
    <source>
        <dbReference type="EMBL" id="ABN96610.1"/>
    </source>
</evidence>
<dbReference type="KEGG" id="mjl:Mjls_0800"/>
<sequence>MRPDPDTAGSVGSDGLWRVVGSAVTTAALVVTSAAVFYVATRDEPGVESSSGTGHVSAITGFGEVGGADILGFVDHPARCQSHEGMVMIGRTEHTVFVVCRSAGIFQSHYYTGARLADGATTSGVAVAAVPGGFDSTGDTTVIRVRANTLTVRRGAEPVSVELILEHQRR</sequence>
<evidence type="ECO:0000256" key="1">
    <source>
        <dbReference type="SAM" id="Phobius"/>
    </source>
</evidence>
<protein>
    <recommendedName>
        <fullName evidence="3">Serine/threonine protein kinase</fullName>
    </recommendedName>
</protein>
<name>A0A5Q5CBQ2_MYCSJ</name>
<accession>A0A5Q5CBQ2</accession>
<dbReference type="EMBL" id="CP000580">
    <property type="protein sequence ID" value="ABN96610.1"/>
    <property type="molecule type" value="Genomic_DNA"/>
</dbReference>
<reference evidence="2" key="1">
    <citation type="submission" date="2007-02" db="EMBL/GenBank/DDBJ databases">
        <title>Complete sequence of Mycobacterium sp. JLS.</title>
        <authorList>
            <consortium name="US DOE Joint Genome Institute"/>
            <person name="Copeland A."/>
            <person name="Lucas S."/>
            <person name="Lapidus A."/>
            <person name="Barry K."/>
            <person name="Detter J.C."/>
            <person name="Glavina del Rio T."/>
            <person name="Hammon N."/>
            <person name="Israni S."/>
            <person name="Dalin E."/>
            <person name="Tice H."/>
            <person name="Pitluck S."/>
            <person name="Chain P."/>
            <person name="Malfatti S."/>
            <person name="Shin M."/>
            <person name="Vergez L."/>
            <person name="Schmutz J."/>
            <person name="Larimer F."/>
            <person name="Land M."/>
            <person name="Hauser L."/>
            <person name="Kyrpides N."/>
            <person name="Mikhailova N."/>
            <person name="Miller C.D."/>
            <person name="Anderson A.J."/>
            <person name="Sims R.C."/>
            <person name="Richardson P."/>
        </authorList>
    </citation>
    <scope>NUCLEOTIDE SEQUENCE [LARGE SCALE GENOMIC DNA]</scope>
    <source>
        <strain evidence="2">JLS</strain>
    </source>
</reference>
<keyword evidence="1" id="KW-1133">Transmembrane helix</keyword>
<keyword evidence="1" id="KW-0472">Membrane</keyword>
<organism evidence="2">
    <name type="scientific">Mycobacterium sp. (strain JLS)</name>
    <dbReference type="NCBI Taxonomy" id="164757"/>
    <lineage>
        <taxon>Bacteria</taxon>
        <taxon>Bacillati</taxon>
        <taxon>Actinomycetota</taxon>
        <taxon>Actinomycetes</taxon>
        <taxon>Mycobacteriales</taxon>
        <taxon>Mycobacteriaceae</taxon>
        <taxon>Mycobacterium</taxon>
    </lineage>
</organism>
<proteinExistence type="predicted"/>
<keyword evidence="1" id="KW-0812">Transmembrane</keyword>
<feature type="transmembrane region" description="Helical" evidence="1">
    <location>
        <begin position="20"/>
        <end position="40"/>
    </location>
</feature>
<dbReference type="AlphaFoldDB" id="A0A5Q5CBQ2"/>
<gene>
    <name evidence="2" type="ordered locus">Mjls_0800</name>
</gene>
<evidence type="ECO:0008006" key="3">
    <source>
        <dbReference type="Google" id="ProtNLM"/>
    </source>
</evidence>